<sequence length="410" mass="44111">MASAPAIPASIDRLRVGTPQGDSGLLARTGEGYLFGYHADAPRSAEISLLMPQRPEQYVSRELHPIFQMNLPEGYVLERLRQRLAKATSMDPMLLLALTGREAAIGRVHVQAPAGLVEAFAPGEGDGRGERLSQILAWDGAEDLFEELAPRYLFRTGVSGVQPKLLVPEAREPDGKVSVATVDLIVKSGGADYPGLAVNEFVCMSIARRAGIPVPEFHLSDNRQLFVMRRFDRTADGQALGFEEMAVLMARGAAQKYEGSYEQVARFVSLFCSPDRRLASLAQLFDQVALSCILGNGDAHLKNFGVLYGDPTSEDVWLAPAYDLVNTTAYIAEDSLALTLGGSKSFFASRVHLMDFAGRCQVGDPRGRILGLLAAVEAGMAAHAGLLAEAPVVRAGLRGAFEQFASGFVS</sequence>
<dbReference type="InterPro" id="IPR052028">
    <property type="entry name" value="HipA_Ser/Thr_kinase"/>
</dbReference>
<dbReference type="OrthoDB" id="9805913at2"/>
<evidence type="ECO:0000313" key="7">
    <source>
        <dbReference type="Proteomes" id="UP000033067"/>
    </source>
</evidence>
<keyword evidence="3 6" id="KW-0418">Kinase</keyword>
<dbReference type="KEGG" id="psuw:WQ53_07035"/>
<dbReference type="NCBIfam" id="TIGR03071">
    <property type="entry name" value="couple_hipA"/>
    <property type="match status" value="1"/>
</dbReference>
<evidence type="ECO:0000313" key="6">
    <source>
        <dbReference type="EMBL" id="AKC86558.1"/>
    </source>
</evidence>
<dbReference type="Proteomes" id="UP000033067">
    <property type="component" value="Chromosome"/>
</dbReference>
<feature type="domain" description="HipA N-terminal subdomain 1" evidence="5">
    <location>
        <begin position="16"/>
        <end position="110"/>
    </location>
</feature>
<feature type="domain" description="HipA-like C-terminal" evidence="4">
    <location>
        <begin position="157"/>
        <end position="376"/>
    </location>
</feature>
<accession>A0A0E3Z342</accession>
<dbReference type="Pfam" id="PF13657">
    <property type="entry name" value="Couple_hipA"/>
    <property type="match status" value="1"/>
</dbReference>
<evidence type="ECO:0000259" key="5">
    <source>
        <dbReference type="Pfam" id="PF13657"/>
    </source>
</evidence>
<dbReference type="GO" id="GO:0004674">
    <property type="term" value="F:protein serine/threonine kinase activity"/>
    <property type="evidence" value="ECO:0007669"/>
    <property type="project" value="TreeGrafter"/>
</dbReference>
<dbReference type="Gene3D" id="1.10.1070.20">
    <property type="match status" value="1"/>
</dbReference>
<dbReference type="Pfam" id="PF07804">
    <property type="entry name" value="HipA_C"/>
    <property type="match status" value="1"/>
</dbReference>
<name>A0A0E3Z342_9GAMM</name>
<dbReference type="AlphaFoldDB" id="A0A0E3Z342"/>
<evidence type="ECO:0000256" key="3">
    <source>
        <dbReference type="ARBA" id="ARBA00022777"/>
    </source>
</evidence>
<organism evidence="6 7">
    <name type="scientific">Pseudoxanthomonas suwonensis</name>
    <dbReference type="NCBI Taxonomy" id="314722"/>
    <lineage>
        <taxon>Bacteria</taxon>
        <taxon>Pseudomonadati</taxon>
        <taxon>Pseudomonadota</taxon>
        <taxon>Gammaproteobacteria</taxon>
        <taxon>Lysobacterales</taxon>
        <taxon>Lysobacteraceae</taxon>
        <taxon>Pseudoxanthomonas</taxon>
    </lineage>
</organism>
<keyword evidence="7" id="KW-1185">Reference proteome</keyword>
<evidence type="ECO:0000256" key="2">
    <source>
        <dbReference type="ARBA" id="ARBA00022679"/>
    </source>
</evidence>
<dbReference type="PANTHER" id="PTHR37419">
    <property type="entry name" value="SERINE/THREONINE-PROTEIN KINASE TOXIN HIPA"/>
    <property type="match status" value="1"/>
</dbReference>
<dbReference type="GO" id="GO:0005829">
    <property type="term" value="C:cytosol"/>
    <property type="evidence" value="ECO:0007669"/>
    <property type="project" value="TreeGrafter"/>
</dbReference>
<proteinExistence type="inferred from homology"/>
<evidence type="ECO:0000256" key="1">
    <source>
        <dbReference type="ARBA" id="ARBA00010164"/>
    </source>
</evidence>
<evidence type="ECO:0000259" key="4">
    <source>
        <dbReference type="Pfam" id="PF07804"/>
    </source>
</evidence>
<protein>
    <submittedName>
        <fullName evidence="6">Phosphatidylinositol kinase</fullName>
    </submittedName>
</protein>
<dbReference type="InterPro" id="IPR012893">
    <property type="entry name" value="HipA-like_C"/>
</dbReference>
<comment type="similarity">
    <text evidence="1">Belongs to the HipA Ser/Thr kinase family.</text>
</comment>
<dbReference type="PATRIC" id="fig|314722.6.peg.1505"/>
<gene>
    <name evidence="6" type="ORF">WQ53_07035</name>
</gene>
<keyword evidence="2" id="KW-0808">Transferase</keyword>
<dbReference type="PANTHER" id="PTHR37419:SF1">
    <property type="entry name" value="SERINE_THREONINE-PROTEIN KINASE TOXIN HIPA"/>
    <property type="match status" value="1"/>
</dbReference>
<reference evidence="6 7" key="1">
    <citation type="journal article" date="2015" name="Genome Announc.">
        <title>Complete Genome Sequence of Pseudoxanthomonas suwonensis Strain J1, a Cellulose-Degrading Bacterium Isolated from Leaf- and Wood-Enriched Soil.</title>
        <authorList>
            <person name="Hou L."/>
            <person name="Jiang J."/>
            <person name="Xu Z."/>
            <person name="Zhou Y."/>
            <person name="Leung F.C."/>
        </authorList>
    </citation>
    <scope>NUCLEOTIDE SEQUENCE [LARGE SCALE GENOMIC DNA]</scope>
    <source>
        <strain evidence="6 7">J1</strain>
    </source>
</reference>
<dbReference type="EMBL" id="CP011144">
    <property type="protein sequence ID" value="AKC86558.1"/>
    <property type="molecule type" value="Genomic_DNA"/>
</dbReference>
<dbReference type="InterPro" id="IPR017508">
    <property type="entry name" value="HipA_N1"/>
</dbReference>